<dbReference type="EMBL" id="FOQK01000007">
    <property type="protein sequence ID" value="SFH87683.1"/>
    <property type="molecule type" value="Genomic_DNA"/>
</dbReference>
<evidence type="ECO:0000259" key="9">
    <source>
        <dbReference type="Pfam" id="PF04613"/>
    </source>
</evidence>
<dbReference type="Pfam" id="PF00132">
    <property type="entry name" value="Hexapep"/>
    <property type="match status" value="3"/>
</dbReference>
<evidence type="ECO:0000256" key="8">
    <source>
        <dbReference type="SAM" id="Coils"/>
    </source>
</evidence>
<keyword evidence="1 7" id="KW-0444">Lipid biosynthesis</keyword>
<keyword evidence="4 7" id="KW-0677">Repeat</keyword>
<dbReference type="SUPFAM" id="SSF51161">
    <property type="entry name" value="Trimeric LpxA-like enzymes"/>
    <property type="match status" value="1"/>
</dbReference>
<comment type="subunit">
    <text evidence="7">Homotrimer.</text>
</comment>
<dbReference type="InterPro" id="IPR007691">
    <property type="entry name" value="LpxD"/>
</dbReference>
<evidence type="ECO:0000256" key="1">
    <source>
        <dbReference type="ARBA" id="ARBA00022516"/>
    </source>
</evidence>
<proteinExistence type="inferred from homology"/>
<keyword evidence="8" id="KW-0175">Coiled coil</keyword>
<dbReference type="InterPro" id="IPR020573">
    <property type="entry name" value="UDP_GlcNAc_AcTrfase_non-rep"/>
</dbReference>
<feature type="domain" description="UDP-3-O-[3-hydroxymyristoyl] glucosamine N-acyltransferase non-repeat region" evidence="9">
    <location>
        <begin position="22"/>
        <end position="86"/>
    </location>
</feature>
<dbReference type="Proteomes" id="UP000183639">
    <property type="component" value="Unassembled WGS sequence"/>
</dbReference>
<dbReference type="PANTHER" id="PTHR43378:SF2">
    <property type="entry name" value="UDP-3-O-ACYLGLUCOSAMINE N-ACYLTRANSFERASE 1, MITOCHONDRIAL-RELATED"/>
    <property type="match status" value="1"/>
</dbReference>
<comment type="similarity">
    <text evidence="7">Belongs to the transferase hexapeptide repeat family. LpxD subfamily.</text>
</comment>
<gene>
    <name evidence="7" type="primary">lpxD</name>
    <name evidence="10" type="ORF">SAMN04487861_10717</name>
</gene>
<comment type="catalytic activity">
    <reaction evidence="7">
        <text>a UDP-3-O-[(3R)-3-hydroxyacyl]-alpha-D-glucosamine + a (3R)-hydroxyacyl-[ACP] = a UDP-2-N,3-O-bis[(3R)-3-hydroxyacyl]-alpha-D-glucosamine + holo-[ACP] + H(+)</text>
        <dbReference type="Rhea" id="RHEA:53836"/>
        <dbReference type="Rhea" id="RHEA-COMP:9685"/>
        <dbReference type="Rhea" id="RHEA-COMP:9945"/>
        <dbReference type="ChEBI" id="CHEBI:15378"/>
        <dbReference type="ChEBI" id="CHEBI:64479"/>
        <dbReference type="ChEBI" id="CHEBI:78827"/>
        <dbReference type="ChEBI" id="CHEBI:137740"/>
        <dbReference type="ChEBI" id="CHEBI:137748"/>
        <dbReference type="EC" id="2.3.1.191"/>
    </reaction>
</comment>
<dbReference type="CDD" id="cd03352">
    <property type="entry name" value="LbH_LpxD"/>
    <property type="match status" value="1"/>
</dbReference>
<feature type="active site" description="Proton acceptor" evidence="7">
    <location>
        <position position="236"/>
    </location>
</feature>
<keyword evidence="2 7" id="KW-0441">Lipid A biosynthesis</keyword>
<dbReference type="NCBIfam" id="TIGR01853">
    <property type="entry name" value="lipid_A_lpxD"/>
    <property type="match status" value="1"/>
</dbReference>
<dbReference type="RefSeq" id="WP_075442713.1">
    <property type="nucleotide sequence ID" value="NZ_FOQK01000007.1"/>
</dbReference>
<reference evidence="10 11" key="1">
    <citation type="submission" date="2016-10" db="EMBL/GenBank/DDBJ databases">
        <authorList>
            <person name="de Groot N.N."/>
        </authorList>
    </citation>
    <scope>NUCLEOTIDE SEQUENCE [LARGE SCALE GENOMIC DNA]</scope>
    <source>
        <strain evidence="10 11">Z108</strain>
    </source>
</reference>
<keyword evidence="3 7" id="KW-0808">Transferase</keyword>
<evidence type="ECO:0000313" key="11">
    <source>
        <dbReference type="Proteomes" id="UP000183639"/>
    </source>
</evidence>
<evidence type="ECO:0000256" key="7">
    <source>
        <dbReference type="HAMAP-Rule" id="MF_00523"/>
    </source>
</evidence>
<dbReference type="Gene3D" id="3.40.1390.10">
    <property type="entry name" value="MurE/MurF, N-terminal domain"/>
    <property type="match status" value="1"/>
</dbReference>
<dbReference type="OrthoDB" id="9784739at2"/>
<organism evidence="10 11">
    <name type="scientific">Selenomonas ruminantium</name>
    <dbReference type="NCBI Taxonomy" id="971"/>
    <lineage>
        <taxon>Bacteria</taxon>
        <taxon>Bacillati</taxon>
        <taxon>Bacillota</taxon>
        <taxon>Negativicutes</taxon>
        <taxon>Selenomonadales</taxon>
        <taxon>Selenomonadaceae</taxon>
        <taxon>Selenomonas</taxon>
    </lineage>
</organism>
<dbReference type="PANTHER" id="PTHR43378">
    <property type="entry name" value="UDP-3-O-ACYLGLUCOSAMINE N-ACYLTRANSFERASE"/>
    <property type="match status" value="1"/>
</dbReference>
<dbReference type="EC" id="2.3.1.191" evidence="7"/>
<dbReference type="Pfam" id="PF04613">
    <property type="entry name" value="LpxD"/>
    <property type="match status" value="1"/>
</dbReference>
<dbReference type="HAMAP" id="MF_00523">
    <property type="entry name" value="LpxD"/>
    <property type="match status" value="1"/>
</dbReference>
<accession>A0A1I3DLX6</accession>
<evidence type="ECO:0000256" key="6">
    <source>
        <dbReference type="ARBA" id="ARBA00023315"/>
    </source>
</evidence>
<dbReference type="GO" id="GO:0103118">
    <property type="term" value="F:UDP-3-O-[(3R)-3-hydroxyacyl]-glucosamine N-acyltransferase activity"/>
    <property type="evidence" value="ECO:0007669"/>
    <property type="project" value="UniProtKB-EC"/>
</dbReference>
<evidence type="ECO:0000256" key="3">
    <source>
        <dbReference type="ARBA" id="ARBA00022679"/>
    </source>
</evidence>
<feature type="coiled-coil region" evidence="8">
    <location>
        <begin position="312"/>
        <end position="339"/>
    </location>
</feature>
<keyword evidence="5 7" id="KW-0443">Lipid metabolism</keyword>
<name>A0A1I3DLX6_SELRU</name>
<dbReference type="NCBIfam" id="NF002060">
    <property type="entry name" value="PRK00892.1"/>
    <property type="match status" value="1"/>
</dbReference>
<dbReference type="Gene3D" id="2.160.10.10">
    <property type="entry name" value="Hexapeptide repeat proteins"/>
    <property type="match status" value="1"/>
</dbReference>
<dbReference type="InterPro" id="IPR011004">
    <property type="entry name" value="Trimer_LpxA-like_sf"/>
</dbReference>
<dbReference type="GO" id="GO:0009245">
    <property type="term" value="P:lipid A biosynthetic process"/>
    <property type="evidence" value="ECO:0007669"/>
    <property type="project" value="UniProtKB-UniRule"/>
</dbReference>
<comment type="pathway">
    <text evidence="7">Bacterial outer membrane biogenesis; LPS lipid A biosynthesis.</text>
</comment>
<evidence type="ECO:0000256" key="5">
    <source>
        <dbReference type="ARBA" id="ARBA00023098"/>
    </source>
</evidence>
<dbReference type="InterPro" id="IPR001451">
    <property type="entry name" value="Hexapep"/>
</dbReference>
<sequence>MKKTLQEIADFLGGRVVGDAAIEIHGLDNIEGAGAGDLTFAVEPHIEEAKTCQAAAVMLPEGAGEFPKTALYVEEPRAAFAKLLELFTPKLEFPQGVSDKAHIGKDVKLGKDVVIMPFAVVDDHAVIGDCVTLYPHTYIGQYAEVGDDSVIYSNATVREHCRVGKRCVIHSSAVIGSDGFGFTTKDGVHTKVPQVGNVVLEDDVEIGAHDGIDRAAMGSTVIGKGTKIDNLVHIGHNCKIGPNCLIVAQTGISGSTTVGHNVTFGGQVGTVGHIKIGANSVYAARSGIIGNMPEGVFCAGFPVQPHAEWLRMQAAMKHLPEMHKKLKQLEKKLAKYEKE</sequence>
<protein>
    <recommendedName>
        <fullName evidence="7">UDP-3-O-acylglucosamine N-acyltransferase</fullName>
        <ecNumber evidence="7">2.3.1.191</ecNumber>
    </recommendedName>
</protein>
<evidence type="ECO:0000313" key="10">
    <source>
        <dbReference type="EMBL" id="SFH87683.1"/>
    </source>
</evidence>
<evidence type="ECO:0000256" key="4">
    <source>
        <dbReference type="ARBA" id="ARBA00022737"/>
    </source>
</evidence>
<evidence type="ECO:0000256" key="2">
    <source>
        <dbReference type="ARBA" id="ARBA00022556"/>
    </source>
</evidence>
<keyword evidence="6 7" id="KW-0012">Acyltransferase</keyword>
<dbReference type="GO" id="GO:0016410">
    <property type="term" value="F:N-acyltransferase activity"/>
    <property type="evidence" value="ECO:0007669"/>
    <property type="project" value="InterPro"/>
</dbReference>
<comment type="function">
    <text evidence="7">Catalyzes the N-acylation of UDP-3-O-acylglucosamine using 3-hydroxyacyl-ACP as the acyl donor. Is involved in the biosynthesis of lipid A, a phosphorylated glycolipid that anchors the lipopolysaccharide to the outer membrane of the cell.</text>
</comment>
<dbReference type="AlphaFoldDB" id="A0A1I3DLX6"/>
<dbReference type="UniPathway" id="UPA00973"/>
<dbReference type="GO" id="GO:0016020">
    <property type="term" value="C:membrane"/>
    <property type="evidence" value="ECO:0007669"/>
    <property type="project" value="GOC"/>
</dbReference>